<feature type="compositionally biased region" description="Low complexity" evidence="1">
    <location>
        <begin position="41"/>
        <end position="52"/>
    </location>
</feature>
<feature type="compositionally biased region" description="Basic and acidic residues" evidence="1">
    <location>
        <begin position="90"/>
        <end position="102"/>
    </location>
</feature>
<feature type="compositionally biased region" description="Basic and acidic residues" evidence="1">
    <location>
        <begin position="72"/>
        <end position="83"/>
    </location>
</feature>
<feature type="compositionally biased region" description="Basic residues" evidence="1">
    <location>
        <begin position="103"/>
        <end position="113"/>
    </location>
</feature>
<gene>
    <name evidence="2" type="ORF">AVDCRST_MAG04-2022</name>
</gene>
<name>A0A6J4IHG9_9PROT</name>
<dbReference type="AlphaFoldDB" id="A0A6J4IHG9"/>
<feature type="region of interest" description="Disordered" evidence="1">
    <location>
        <begin position="1"/>
        <end position="113"/>
    </location>
</feature>
<reference evidence="2" key="1">
    <citation type="submission" date="2020-02" db="EMBL/GenBank/DDBJ databases">
        <authorList>
            <person name="Meier V. D."/>
        </authorList>
    </citation>
    <scope>NUCLEOTIDE SEQUENCE</scope>
    <source>
        <strain evidence="2">AVDCRST_MAG04</strain>
    </source>
</reference>
<proteinExistence type="predicted"/>
<feature type="non-terminal residue" evidence="2">
    <location>
        <position position="1"/>
    </location>
</feature>
<evidence type="ECO:0000256" key="1">
    <source>
        <dbReference type="SAM" id="MobiDB-lite"/>
    </source>
</evidence>
<feature type="non-terminal residue" evidence="2">
    <location>
        <position position="113"/>
    </location>
</feature>
<dbReference type="EMBL" id="CADCTL010000141">
    <property type="protein sequence ID" value="CAA9250417.1"/>
    <property type="molecule type" value="Genomic_DNA"/>
</dbReference>
<organism evidence="2">
    <name type="scientific">uncultured Acetobacteraceae bacterium</name>
    <dbReference type="NCBI Taxonomy" id="169975"/>
    <lineage>
        <taxon>Bacteria</taxon>
        <taxon>Pseudomonadati</taxon>
        <taxon>Pseudomonadota</taxon>
        <taxon>Alphaproteobacteria</taxon>
        <taxon>Acetobacterales</taxon>
        <taxon>Acetobacteraceae</taxon>
        <taxon>environmental samples</taxon>
    </lineage>
</organism>
<keyword evidence="2" id="KW-0687">Ribonucleoprotein</keyword>
<dbReference type="GO" id="GO:0005840">
    <property type="term" value="C:ribosome"/>
    <property type="evidence" value="ECO:0007669"/>
    <property type="project" value="UniProtKB-KW"/>
</dbReference>
<evidence type="ECO:0000313" key="2">
    <source>
        <dbReference type="EMBL" id="CAA9250417.1"/>
    </source>
</evidence>
<keyword evidence="2" id="KW-0689">Ribosomal protein</keyword>
<sequence>GPQDPPRPRRRQEAPLLPHRGGRQPLAARRPLHREARLLQPDAAVRARGPRAPARRADQALDGPRRARHRPRGEVPRQGRARADAGVPRAAEEVRAEEEGAGARRRGRRFGGL</sequence>
<protein>
    <submittedName>
        <fullName evidence="2">SSU ribosomal protein S16p</fullName>
    </submittedName>
</protein>
<feature type="compositionally biased region" description="Basic and acidic residues" evidence="1">
    <location>
        <begin position="55"/>
        <end position="65"/>
    </location>
</feature>
<accession>A0A6J4IHG9</accession>